<feature type="compositionally biased region" description="Basic and acidic residues" evidence="1">
    <location>
        <begin position="1"/>
        <end position="15"/>
    </location>
</feature>
<proteinExistence type="predicted"/>
<dbReference type="Proteomes" id="UP000537775">
    <property type="component" value="Unassembled WGS sequence"/>
</dbReference>
<feature type="transmembrane region" description="Helical" evidence="2">
    <location>
        <begin position="29"/>
        <end position="49"/>
    </location>
</feature>
<evidence type="ECO:0008006" key="5">
    <source>
        <dbReference type="Google" id="ProtNLM"/>
    </source>
</evidence>
<accession>A0A7X0FQ15</accession>
<sequence length="379" mass="38583">MSDESPEHPTPDASEHAAAATRPPRRGPWIVAAAVAVTLVAGVSAVVLASGSSVPETAVSTPAGVATPTADASPSPSPTAEPPAEGTQPFSGSCAEVLTVSEVEAVTGLAMVRTDFPWEPGWHPVLGGIDCVWVSESVYMGAITRVYAYPEAVVPVSVMEANPAGCSTGEPEHRPETECVAVGVVDGTWLFVSAYGADVEADAVEGLFALAAEKMGEYPSGVAMTPQDDWWELPDCTVLAAAIDPAVHGYERVEASDETASAEAPVHPAQIPGTSTRLCTLSFSSGEGEGRTGTSVAVTVIPGGGVSFWTAEAVDSAPSVSVAGAEGSAWVPGLARFEGSWGRLAVTDGVNTLMLEPSPSPSPDPDALAPLAEAILLLL</sequence>
<gene>
    <name evidence="3" type="ORF">HD594_001767</name>
</gene>
<evidence type="ECO:0000256" key="1">
    <source>
        <dbReference type="SAM" id="MobiDB-lite"/>
    </source>
</evidence>
<keyword evidence="2" id="KW-1133">Transmembrane helix</keyword>
<dbReference type="EMBL" id="JACHML010000001">
    <property type="protein sequence ID" value="MBB6391454.1"/>
    <property type="molecule type" value="Genomic_DNA"/>
</dbReference>
<name>A0A7X0FQ15_9MICO</name>
<feature type="region of interest" description="Disordered" evidence="1">
    <location>
        <begin position="1"/>
        <end position="25"/>
    </location>
</feature>
<organism evidence="3 4">
    <name type="scientific">Microbacterium thalassium</name>
    <dbReference type="NCBI Taxonomy" id="362649"/>
    <lineage>
        <taxon>Bacteria</taxon>
        <taxon>Bacillati</taxon>
        <taxon>Actinomycetota</taxon>
        <taxon>Actinomycetes</taxon>
        <taxon>Micrococcales</taxon>
        <taxon>Microbacteriaceae</taxon>
        <taxon>Microbacterium</taxon>
    </lineage>
</organism>
<keyword evidence="2" id="KW-0812">Transmembrane</keyword>
<evidence type="ECO:0000256" key="2">
    <source>
        <dbReference type="SAM" id="Phobius"/>
    </source>
</evidence>
<protein>
    <recommendedName>
        <fullName evidence="5">DUF3558 domain-containing protein</fullName>
    </recommendedName>
</protein>
<comment type="caution">
    <text evidence="3">The sequence shown here is derived from an EMBL/GenBank/DDBJ whole genome shotgun (WGS) entry which is preliminary data.</text>
</comment>
<evidence type="ECO:0000313" key="4">
    <source>
        <dbReference type="Proteomes" id="UP000537775"/>
    </source>
</evidence>
<dbReference type="AlphaFoldDB" id="A0A7X0FQ15"/>
<reference evidence="3 4" key="1">
    <citation type="submission" date="2020-08" db="EMBL/GenBank/DDBJ databases">
        <title>Sequencing the genomes of 1000 actinobacteria strains.</title>
        <authorList>
            <person name="Klenk H.-P."/>
        </authorList>
    </citation>
    <scope>NUCLEOTIDE SEQUENCE [LARGE SCALE GENOMIC DNA]</scope>
    <source>
        <strain evidence="3 4">DSM 12511</strain>
    </source>
</reference>
<keyword evidence="4" id="KW-1185">Reference proteome</keyword>
<keyword evidence="2" id="KW-0472">Membrane</keyword>
<feature type="region of interest" description="Disordered" evidence="1">
    <location>
        <begin position="56"/>
        <end position="91"/>
    </location>
</feature>
<dbReference type="RefSeq" id="WP_184750618.1">
    <property type="nucleotide sequence ID" value="NZ_BAAAJR010000007.1"/>
</dbReference>
<evidence type="ECO:0000313" key="3">
    <source>
        <dbReference type="EMBL" id="MBB6391454.1"/>
    </source>
</evidence>